<evidence type="ECO:0000313" key="13">
    <source>
        <dbReference type="EMBL" id="KAK0164037.1"/>
    </source>
</evidence>
<dbReference type="PROSITE" id="PS00144">
    <property type="entry name" value="ASN_GLN_ASE_1"/>
    <property type="match status" value="1"/>
</dbReference>
<reference evidence="13" key="2">
    <citation type="submission" date="2023-03" db="EMBL/GenBank/DDBJ databases">
        <authorList>
            <person name="Inwood S.N."/>
            <person name="Skelly J.G."/>
            <person name="Guhlin J."/>
            <person name="Harrop T.W.R."/>
            <person name="Goldson S.G."/>
            <person name="Dearden P.K."/>
        </authorList>
    </citation>
    <scope>NUCLEOTIDE SEQUENCE</scope>
    <source>
        <strain evidence="13">Irish</strain>
        <tissue evidence="13">Whole body</tissue>
    </source>
</reference>
<dbReference type="PROSITE" id="PS50297">
    <property type="entry name" value="ANK_REP_REGION"/>
    <property type="match status" value="2"/>
</dbReference>
<dbReference type="GO" id="GO:0006528">
    <property type="term" value="P:asparagine metabolic process"/>
    <property type="evidence" value="ECO:0007669"/>
    <property type="project" value="UniProtKB-ARBA"/>
</dbReference>
<feature type="domain" description="L-asparaginase N-terminal" evidence="11">
    <location>
        <begin position="46"/>
        <end position="257"/>
    </location>
</feature>
<keyword evidence="3" id="KW-0378">Hydrolase</keyword>
<evidence type="ECO:0000256" key="2">
    <source>
        <dbReference type="ARBA" id="ARBA00022737"/>
    </source>
</evidence>
<evidence type="ECO:0000313" key="14">
    <source>
        <dbReference type="Proteomes" id="UP001168990"/>
    </source>
</evidence>
<feature type="repeat" description="ANK" evidence="8">
    <location>
        <begin position="535"/>
        <end position="567"/>
    </location>
</feature>
<dbReference type="InterPro" id="IPR037152">
    <property type="entry name" value="L-asparaginase_N_sf"/>
</dbReference>
<dbReference type="CDD" id="cd08963">
    <property type="entry name" value="L-asparaginase_I"/>
    <property type="match status" value="1"/>
</dbReference>
<feature type="binding site" evidence="7">
    <location>
        <begin position="155"/>
        <end position="156"/>
    </location>
    <ligand>
        <name>substrate</name>
    </ligand>
</feature>
<evidence type="ECO:0000256" key="9">
    <source>
        <dbReference type="PROSITE-ProRule" id="PRU10099"/>
    </source>
</evidence>
<dbReference type="PANTHER" id="PTHR11707:SF28">
    <property type="entry name" value="60 KDA LYSOPHOSPHOLIPASE"/>
    <property type="match status" value="1"/>
</dbReference>
<dbReference type="InterPro" id="IPR002110">
    <property type="entry name" value="Ankyrin_rpt"/>
</dbReference>
<accession>A0AA39KJV4</accession>
<evidence type="ECO:0000256" key="6">
    <source>
        <dbReference type="PIRSR" id="PIRSR001220-1"/>
    </source>
</evidence>
<feature type="repeat" description="ANK" evidence="8">
    <location>
        <begin position="436"/>
        <end position="468"/>
    </location>
</feature>
<dbReference type="InterPro" id="IPR036152">
    <property type="entry name" value="Asp/glu_Ase-like_sf"/>
</dbReference>
<protein>
    <recommendedName>
        <fullName evidence="1">asparaginase</fullName>
        <ecNumber evidence="1">3.5.1.1</ecNumber>
    </recommendedName>
</protein>
<feature type="active site" evidence="9">
    <location>
        <position position="55"/>
    </location>
</feature>
<dbReference type="Pfam" id="PF00710">
    <property type="entry name" value="Asparaginase"/>
    <property type="match status" value="1"/>
</dbReference>
<dbReference type="AlphaFoldDB" id="A0AA39KJV4"/>
<dbReference type="InterPro" id="IPR006034">
    <property type="entry name" value="Asparaginase/glutaminase-like"/>
</dbReference>
<dbReference type="InterPro" id="IPR027474">
    <property type="entry name" value="L-asparaginase_N"/>
</dbReference>
<evidence type="ECO:0000259" key="12">
    <source>
        <dbReference type="Pfam" id="PF17763"/>
    </source>
</evidence>
<sequence length="604" mass="66000">MEGQVNIEEIKKRIMKLNLANGNMMNSDNASGNYDRRNNLKGPEGRVLVLYTGGTIGMVRNEKGALAPIPNIFVDTVKNYPYLHDRAYADKELNNSESLVLPITGTDTRRIIYDVLEYSPLLDSSNMTMDNWIKIANDIRDWYEHFDGFVVLHGTDTLSYTASALSFMLEALGKTVVITGSQLPIFDSRSDGLSNFLTSLVIAGNHSIPEVCVFFGTQLIRGNRTSKVATASFEAFASPNCPALAIAGIKIEVNYHSIFRQSALEKFHVHKTLNRNVGLLRIFPSITADLVRAFVQPPTAGVVLQTYGAGNISANREDIIEVLREASKRGVIIVSITQCSKGGVTDLYESGKLLLEVGIIPGSDMTPEAALTKLAYVLSKTDWDINTKRHMMRSNLRGELTTCSVNGQFCQVEDSDLVKTVSLRGDGVDVSQPNGDGRTILHLACCEGDLKIVRALLEMGANVHIKDRFNRTPLTEAVENDFHEIIKLLLQCGAHLHESSIVLGEKLCSAAACGNLKRLQSLHIAGANLSLSDTSGRTALHHAALHDRIATVQFLLDHGADPKHVDLLGHTPYALAQISGAENIIKILNIASKASNSKQFKNIA</sequence>
<dbReference type="PROSITE" id="PS50088">
    <property type="entry name" value="ANK_REPEAT"/>
    <property type="match status" value="3"/>
</dbReference>
<evidence type="ECO:0000256" key="5">
    <source>
        <dbReference type="ARBA" id="ARBA00061199"/>
    </source>
</evidence>
<dbReference type="Gene3D" id="3.40.50.40">
    <property type="match status" value="1"/>
</dbReference>
<dbReference type="Proteomes" id="UP001168990">
    <property type="component" value="Unassembled WGS sequence"/>
</dbReference>
<evidence type="ECO:0000259" key="11">
    <source>
        <dbReference type="Pfam" id="PF00710"/>
    </source>
</evidence>
<dbReference type="InterPro" id="IPR041725">
    <property type="entry name" value="L-asparaginase_I"/>
</dbReference>
<feature type="active site" evidence="10">
    <location>
        <position position="155"/>
    </location>
</feature>
<comment type="similarity">
    <text evidence="5">In the N-terminal section; belongs to the asparaginase 1 family.</text>
</comment>
<evidence type="ECO:0000256" key="7">
    <source>
        <dbReference type="PIRSR" id="PIRSR001220-2"/>
    </source>
</evidence>
<dbReference type="Pfam" id="PF17763">
    <property type="entry name" value="Asparaginase_C"/>
    <property type="match status" value="1"/>
</dbReference>
<evidence type="ECO:0000256" key="8">
    <source>
        <dbReference type="PROSITE-ProRule" id="PRU00023"/>
    </source>
</evidence>
<evidence type="ECO:0000256" key="4">
    <source>
        <dbReference type="ARBA" id="ARBA00023043"/>
    </source>
</evidence>
<dbReference type="Gene3D" id="3.40.50.1170">
    <property type="entry name" value="L-asparaginase, N-terminal domain"/>
    <property type="match status" value="1"/>
</dbReference>
<dbReference type="PROSITE" id="PS00917">
    <property type="entry name" value="ASN_GLN_ASE_2"/>
    <property type="match status" value="1"/>
</dbReference>
<feature type="active site" description="O-isoaspartyl threonine intermediate" evidence="6">
    <location>
        <position position="55"/>
    </location>
</feature>
<feature type="repeat" description="ANK" evidence="8">
    <location>
        <begin position="469"/>
        <end position="501"/>
    </location>
</feature>
<dbReference type="SUPFAM" id="SSF53774">
    <property type="entry name" value="Glutaminase/Asparaginase"/>
    <property type="match status" value="1"/>
</dbReference>
<dbReference type="PIRSF" id="PIRSF001220">
    <property type="entry name" value="L-ASNase_gatD"/>
    <property type="match status" value="1"/>
</dbReference>
<dbReference type="EC" id="3.5.1.1" evidence="1"/>
<organism evidence="13 14">
    <name type="scientific">Microctonus aethiopoides</name>
    <dbReference type="NCBI Taxonomy" id="144406"/>
    <lineage>
        <taxon>Eukaryota</taxon>
        <taxon>Metazoa</taxon>
        <taxon>Ecdysozoa</taxon>
        <taxon>Arthropoda</taxon>
        <taxon>Hexapoda</taxon>
        <taxon>Insecta</taxon>
        <taxon>Pterygota</taxon>
        <taxon>Neoptera</taxon>
        <taxon>Endopterygota</taxon>
        <taxon>Hymenoptera</taxon>
        <taxon>Apocrita</taxon>
        <taxon>Ichneumonoidea</taxon>
        <taxon>Braconidae</taxon>
        <taxon>Euphorinae</taxon>
        <taxon>Microctonus</taxon>
    </lineage>
</organism>
<evidence type="ECO:0000256" key="10">
    <source>
        <dbReference type="PROSITE-ProRule" id="PRU10100"/>
    </source>
</evidence>
<dbReference type="PRINTS" id="PR00139">
    <property type="entry name" value="ASNGLNASE"/>
</dbReference>
<evidence type="ECO:0000256" key="3">
    <source>
        <dbReference type="ARBA" id="ARBA00022801"/>
    </source>
</evidence>
<dbReference type="SFLD" id="SFLDS00057">
    <property type="entry name" value="Glutaminase/Asparaginase"/>
    <property type="match status" value="1"/>
</dbReference>
<keyword evidence="2" id="KW-0677">Repeat</keyword>
<dbReference type="GO" id="GO:0004067">
    <property type="term" value="F:asparaginase activity"/>
    <property type="evidence" value="ECO:0007669"/>
    <property type="project" value="UniProtKB-UniRule"/>
</dbReference>
<dbReference type="InterPro" id="IPR027473">
    <property type="entry name" value="L-asparaginase_C"/>
</dbReference>
<dbReference type="FunFam" id="3.40.50.40:FF:000001">
    <property type="entry name" value="L-asparaginase 1"/>
    <property type="match status" value="1"/>
</dbReference>
<dbReference type="InterPro" id="IPR040919">
    <property type="entry name" value="Asparaginase_C"/>
</dbReference>
<dbReference type="InterPro" id="IPR036770">
    <property type="entry name" value="Ankyrin_rpt-contain_sf"/>
</dbReference>
<gene>
    <name evidence="13" type="ORF">PV328_002707</name>
</gene>
<name>A0AA39KJV4_9HYME</name>
<dbReference type="InterPro" id="IPR006033">
    <property type="entry name" value="AsnA_fam"/>
</dbReference>
<feature type="domain" description="Asparaginase/glutaminase C-terminal" evidence="12">
    <location>
        <begin position="276"/>
        <end position="392"/>
    </location>
</feature>
<dbReference type="EMBL" id="JAQQBS010001422">
    <property type="protein sequence ID" value="KAK0164037.1"/>
    <property type="molecule type" value="Genomic_DNA"/>
</dbReference>
<reference evidence="13" key="1">
    <citation type="journal article" date="2023" name="bioRxiv">
        <title>Scaffold-level genome assemblies of two parasitoid biocontrol wasps reveal the parthenogenesis mechanism and an associated novel virus.</title>
        <authorList>
            <person name="Inwood S."/>
            <person name="Skelly J."/>
            <person name="Guhlin J."/>
            <person name="Harrop T."/>
            <person name="Goldson S."/>
            <person name="Dearden P."/>
        </authorList>
    </citation>
    <scope>NUCLEOTIDE SEQUENCE</scope>
    <source>
        <strain evidence="13">Irish</strain>
        <tissue evidence="13">Whole body</tissue>
    </source>
</reference>
<comment type="caution">
    <text evidence="13">The sequence shown here is derived from an EMBL/GenBank/DDBJ whole genome shotgun (WGS) entry which is preliminary data.</text>
</comment>
<dbReference type="PIRSF" id="PIRSF500176">
    <property type="entry name" value="L_ASNase"/>
    <property type="match status" value="1"/>
</dbReference>
<dbReference type="NCBIfam" id="TIGR00519">
    <property type="entry name" value="asnASE_I"/>
    <property type="match status" value="1"/>
</dbReference>
<proteinExistence type="inferred from homology"/>
<keyword evidence="14" id="KW-1185">Reference proteome</keyword>
<feature type="binding site" evidence="7">
    <location>
        <position position="124"/>
    </location>
    <ligand>
        <name>substrate</name>
    </ligand>
</feature>
<keyword evidence="4 8" id="KW-0040">ANK repeat</keyword>
<dbReference type="PROSITE" id="PS51732">
    <property type="entry name" value="ASN_GLN_ASE_3"/>
    <property type="match status" value="1"/>
</dbReference>
<dbReference type="InterPro" id="IPR027475">
    <property type="entry name" value="Asparaginase/glutaminase_AS2"/>
</dbReference>
<dbReference type="Pfam" id="PF12796">
    <property type="entry name" value="Ank_2"/>
    <property type="match status" value="2"/>
</dbReference>
<evidence type="ECO:0000256" key="1">
    <source>
        <dbReference type="ARBA" id="ARBA00012920"/>
    </source>
</evidence>
<dbReference type="InterPro" id="IPR020827">
    <property type="entry name" value="Asparaginase/glutaminase_AS1"/>
</dbReference>
<dbReference type="Gene3D" id="1.25.40.20">
    <property type="entry name" value="Ankyrin repeat-containing domain"/>
    <property type="match status" value="2"/>
</dbReference>
<dbReference type="SUPFAM" id="SSF48403">
    <property type="entry name" value="Ankyrin repeat"/>
    <property type="match status" value="1"/>
</dbReference>
<dbReference type="FunFam" id="3.40.50.1170:FF:000003">
    <property type="entry name" value="60 kDa lysophospholipase"/>
    <property type="match status" value="1"/>
</dbReference>
<dbReference type="PANTHER" id="PTHR11707">
    <property type="entry name" value="L-ASPARAGINASE"/>
    <property type="match status" value="1"/>
</dbReference>
<dbReference type="SMART" id="SM00870">
    <property type="entry name" value="Asparaginase"/>
    <property type="match status" value="1"/>
</dbReference>
<dbReference type="SMART" id="SM00248">
    <property type="entry name" value="ANK"/>
    <property type="match status" value="3"/>
</dbReference>